<evidence type="ECO:0000313" key="1">
    <source>
        <dbReference type="EMBL" id="RCV42920.1"/>
    </source>
</evidence>
<organism evidence="1">
    <name type="scientific">Setaria italica</name>
    <name type="common">Foxtail millet</name>
    <name type="synonym">Panicum italicum</name>
    <dbReference type="NCBI Taxonomy" id="4555"/>
    <lineage>
        <taxon>Eukaryota</taxon>
        <taxon>Viridiplantae</taxon>
        <taxon>Streptophyta</taxon>
        <taxon>Embryophyta</taxon>
        <taxon>Tracheophyta</taxon>
        <taxon>Spermatophyta</taxon>
        <taxon>Magnoliopsida</taxon>
        <taxon>Liliopsida</taxon>
        <taxon>Poales</taxon>
        <taxon>Poaceae</taxon>
        <taxon>PACMAD clade</taxon>
        <taxon>Panicoideae</taxon>
        <taxon>Panicodae</taxon>
        <taxon>Paniceae</taxon>
        <taxon>Cenchrinae</taxon>
        <taxon>Setaria</taxon>
    </lineage>
</organism>
<gene>
    <name evidence="1" type="ORF">SETIT_9G254100v2</name>
</gene>
<protein>
    <submittedName>
        <fullName evidence="1">Uncharacterized protein</fullName>
    </submittedName>
</protein>
<reference evidence="1" key="1">
    <citation type="journal article" date="2012" name="Nat. Biotechnol.">
        <title>Reference genome sequence of the model plant Setaria.</title>
        <authorList>
            <person name="Bennetzen J.L."/>
            <person name="Schmutz J."/>
            <person name="Wang H."/>
            <person name="Percifield R."/>
            <person name="Hawkins J."/>
            <person name="Pontaroli A.C."/>
            <person name="Estep M."/>
            <person name="Feng L."/>
            <person name="Vaughn J.N."/>
            <person name="Grimwood J."/>
            <person name="Jenkins J."/>
            <person name="Barry K."/>
            <person name="Lindquist E."/>
            <person name="Hellsten U."/>
            <person name="Deshpande S."/>
            <person name="Wang X."/>
            <person name="Wu X."/>
            <person name="Mitros T."/>
            <person name="Triplett J."/>
            <person name="Yang X."/>
            <person name="Ye C.Y."/>
            <person name="Mauro-Herrera M."/>
            <person name="Wang L."/>
            <person name="Li P."/>
            <person name="Sharma M."/>
            <person name="Sharma R."/>
            <person name="Ronald P.C."/>
            <person name="Panaud O."/>
            <person name="Kellogg E.A."/>
            <person name="Brutnell T.P."/>
            <person name="Doust A.N."/>
            <person name="Tuskan G.A."/>
            <person name="Rokhsar D."/>
            <person name="Devos K.M."/>
        </authorList>
    </citation>
    <scope>NUCLEOTIDE SEQUENCE [LARGE SCALE GENOMIC DNA]</scope>
    <source>
        <strain evidence="1">Yugu1</strain>
    </source>
</reference>
<reference evidence="1" key="2">
    <citation type="submission" date="2015-07" db="EMBL/GenBank/DDBJ databases">
        <authorList>
            <person name="Noorani M."/>
        </authorList>
    </citation>
    <scope>NUCLEOTIDE SEQUENCE</scope>
    <source>
        <strain evidence="1">Yugu1</strain>
    </source>
</reference>
<accession>A0A368SM96</accession>
<sequence>MPTTFFINKVKTCLRRPLEALKEVKGSTLQLSSSQAFWLSLFLLRPFLPAPPPQRPPATTLSLPSTQAHNIETCSSFKNSHQHKLQNWLSRFMLLEE</sequence>
<proteinExistence type="predicted"/>
<name>A0A368SM96_SETIT</name>
<dbReference type="AlphaFoldDB" id="A0A368SM96"/>
<dbReference type="EMBL" id="CM003536">
    <property type="protein sequence ID" value="RCV42920.1"/>
    <property type="molecule type" value="Genomic_DNA"/>
</dbReference>